<evidence type="ECO:0000313" key="1">
    <source>
        <dbReference type="EMBL" id="QKU35587.1"/>
    </source>
</evidence>
<reference evidence="1" key="2">
    <citation type="journal article" date="2018" name="Nat. Commun.">
        <title>Tailed giant Tupanvirus possesses the most complete translational apparatus of the known virosphere.</title>
        <authorList>
            <person name="Abrahao J."/>
            <person name="Silva L."/>
            <person name="Silva L.S."/>
            <person name="Khalil J.Y.B."/>
            <person name="Rodrigues R."/>
            <person name="Arantes T."/>
            <person name="Assis F."/>
            <person name="Boratto P."/>
            <person name="Andrade M."/>
            <person name="Kroon E.G."/>
            <person name="Ribeiro B."/>
            <person name="Bergier I."/>
            <person name="Seligmann H."/>
            <person name="Ghigo E."/>
            <person name="Colson P."/>
            <person name="Levasseur A."/>
            <person name="Kroemer G."/>
            <person name="Raoult D."/>
            <person name="La Scola B."/>
        </authorList>
    </citation>
    <scope>NUCLEOTIDE SEQUENCE [LARGE SCALE GENOMIC DNA]</scope>
    <source>
        <strain evidence="1">Soda lake</strain>
    </source>
</reference>
<dbReference type="GeneID" id="80519019"/>
<reference evidence="1" key="1">
    <citation type="submission" date="2017-01" db="EMBL/GenBank/DDBJ databases">
        <authorList>
            <person name="Assis F.L."/>
            <person name="Abrahao J.S."/>
            <person name="Silva L."/>
            <person name="Khalil J.B."/>
            <person name="Rodrigues R."/>
            <person name="Silva L.S."/>
            <person name="Arantes T."/>
            <person name="Boratto P."/>
            <person name="Andrade M."/>
            <person name="Kroon E.G."/>
            <person name="Ribeiro B."/>
            <person name="Bergier I."/>
            <person name="Seligmann H."/>
            <person name="Ghigo E."/>
            <person name="Colson P."/>
            <person name="Levasseur A."/>
            <person name="Raoult D."/>
            <person name="Scola B.L."/>
        </authorList>
    </citation>
    <scope>NUCLEOTIDE SEQUENCE</scope>
    <source>
        <strain evidence="1">Soda lake</strain>
    </source>
</reference>
<name>A0A6N1NT33_9VIRU</name>
<dbReference type="KEGG" id="vg:80519019"/>
<dbReference type="RefSeq" id="YP_010782255.1">
    <property type="nucleotide sequence ID" value="NC_075039.1"/>
</dbReference>
<accession>A0A6N1NT33</accession>
<dbReference type="Pfam" id="PF19559">
    <property type="entry name" value="DUF6081"/>
    <property type="match status" value="1"/>
</dbReference>
<proteinExistence type="predicted"/>
<sequence length="432" mass="48787">MSIKKACNCKCGNNCKCFPVCLCEKKDNKKNNKYNCSTKYDFCGENVCQVALPINPCVLSYPPQSFQQWKTYCDYKLSHPCTGPCAPINFNYDFRLAWNPEDFDFVFGLDGVATADATGLTINSVPFTSTIPVGNEHVKWLRFHKNVFPLCDTHEVVFEADMAVQQVINPATIPEEFYPRIRDINDDIRLASAAMNVIDPNTWMVFDFFMSNTAIYAFYERLPFGKPDYNGGNLTPLGDYAAFSNAIWVGRRSGVNPLNDFSRLAIGIHKGKGIVTWYLDGTPVFSINTIGYRAHDEYRLLDHGGVETKVDLESVRFGFGTFSLLDMAMPNNYDRFRVVDLGTDPALREIASTALVQIDLTENYRELYPNPITGQERMLVNPDVTFAYVLNETPDNNRDVKLFGQGSILKIRSIRAYSRPDNAPLEVSKVNN</sequence>
<protein>
    <submittedName>
        <fullName evidence="1">Uncharacterized protein</fullName>
    </submittedName>
</protein>
<organism evidence="1">
    <name type="scientific">Tupanvirus soda lake</name>
    <dbReference type="NCBI Taxonomy" id="2126985"/>
    <lineage>
        <taxon>Viruses</taxon>
        <taxon>Varidnaviria</taxon>
        <taxon>Bamfordvirae</taxon>
        <taxon>Nucleocytoviricota</taxon>
        <taxon>Megaviricetes</taxon>
        <taxon>Imitervirales</taxon>
        <taxon>Mimiviridae</taxon>
        <taxon>Megamimivirinae</taxon>
        <taxon>Tupanvirus</taxon>
        <taxon>Tupanvirus salinum</taxon>
    </lineage>
</organism>
<dbReference type="InterPro" id="IPR045727">
    <property type="entry name" value="DUF6081"/>
</dbReference>
<dbReference type="EMBL" id="KY523104">
    <property type="protein sequence ID" value="QKU35587.1"/>
    <property type="molecule type" value="Genomic_DNA"/>
</dbReference>